<name>A0ACB7U3P5_DIOAL</name>
<sequence length="197" mass="21223">MNHNSPFCMATFSNTILLLILILFSSGTGKLTGDPTGTKKTRLHFFSHKTIHHLSSPATTIIQPLITMQPTTNTENSLFGNIAVVDDPLTDGPDPKSKMIGRAQGVSIFSSNNANDPAKLVNLNLVFTKGKLNGSTLVMLGRDAFRSEMRELPIIAGTGKFQFAVGYATLTTHSRNLTGGGSSTSVVVEYHVRVSHH</sequence>
<gene>
    <name evidence="1" type="ORF">IHE45_19G172100</name>
</gene>
<comment type="caution">
    <text evidence="1">The sequence shown here is derived from an EMBL/GenBank/DDBJ whole genome shotgun (WGS) entry which is preliminary data.</text>
</comment>
<proteinExistence type="predicted"/>
<organism evidence="1 2">
    <name type="scientific">Dioscorea alata</name>
    <name type="common">Purple yam</name>
    <dbReference type="NCBI Taxonomy" id="55571"/>
    <lineage>
        <taxon>Eukaryota</taxon>
        <taxon>Viridiplantae</taxon>
        <taxon>Streptophyta</taxon>
        <taxon>Embryophyta</taxon>
        <taxon>Tracheophyta</taxon>
        <taxon>Spermatophyta</taxon>
        <taxon>Magnoliopsida</taxon>
        <taxon>Liliopsida</taxon>
        <taxon>Dioscoreales</taxon>
        <taxon>Dioscoreaceae</taxon>
        <taxon>Dioscorea</taxon>
    </lineage>
</organism>
<dbReference type="Proteomes" id="UP000827976">
    <property type="component" value="Chromosome 19"/>
</dbReference>
<evidence type="ECO:0000313" key="2">
    <source>
        <dbReference type="Proteomes" id="UP000827976"/>
    </source>
</evidence>
<dbReference type="EMBL" id="CM037029">
    <property type="protein sequence ID" value="KAH7654920.1"/>
    <property type="molecule type" value="Genomic_DNA"/>
</dbReference>
<evidence type="ECO:0000313" key="1">
    <source>
        <dbReference type="EMBL" id="KAH7654920.1"/>
    </source>
</evidence>
<reference evidence="2" key="1">
    <citation type="journal article" date="2022" name="Nat. Commun.">
        <title>Chromosome evolution and the genetic basis of agronomically important traits in greater yam.</title>
        <authorList>
            <person name="Bredeson J.V."/>
            <person name="Lyons J.B."/>
            <person name="Oniyinde I.O."/>
            <person name="Okereke N.R."/>
            <person name="Kolade O."/>
            <person name="Nnabue I."/>
            <person name="Nwadili C.O."/>
            <person name="Hribova E."/>
            <person name="Parker M."/>
            <person name="Nwogha J."/>
            <person name="Shu S."/>
            <person name="Carlson J."/>
            <person name="Kariba R."/>
            <person name="Muthemba S."/>
            <person name="Knop K."/>
            <person name="Barton G.J."/>
            <person name="Sherwood A.V."/>
            <person name="Lopez-Montes A."/>
            <person name="Asiedu R."/>
            <person name="Jamnadass R."/>
            <person name="Muchugi A."/>
            <person name="Goodstein D."/>
            <person name="Egesi C.N."/>
            <person name="Featherston J."/>
            <person name="Asfaw A."/>
            <person name="Simpson G.G."/>
            <person name="Dolezel J."/>
            <person name="Hendre P.S."/>
            <person name="Van Deynze A."/>
            <person name="Kumar P.L."/>
            <person name="Obidiegwu J.E."/>
            <person name="Bhattacharjee R."/>
            <person name="Rokhsar D.S."/>
        </authorList>
    </citation>
    <scope>NUCLEOTIDE SEQUENCE [LARGE SCALE GENOMIC DNA]</scope>
    <source>
        <strain evidence="2">cv. TDa95/00328</strain>
    </source>
</reference>
<accession>A0ACB7U3P5</accession>
<protein>
    <submittedName>
        <fullName evidence="1">Dirigent protein</fullName>
    </submittedName>
</protein>
<keyword evidence="2" id="KW-1185">Reference proteome</keyword>